<dbReference type="EMBL" id="FRAI01000005">
    <property type="protein sequence ID" value="SHJ55246.1"/>
    <property type="molecule type" value="Genomic_DNA"/>
</dbReference>
<dbReference type="Proteomes" id="UP000243547">
    <property type="component" value="Unassembled WGS sequence"/>
</dbReference>
<accession>A0A1M6K8D4</accession>
<proteinExistence type="predicted"/>
<dbReference type="AlphaFoldDB" id="A0A1M6K8D4"/>
<gene>
    <name evidence="1" type="ORF">SAMN02745227_00028</name>
</gene>
<dbReference type="OrthoDB" id="2048783at2"/>
<name>A0A1M6K8D4_9FIRM</name>
<sequence>MSNPNSYIASIEEVIAFLREIKHILSSEDCEFDILPKKKSEDDSEPYTTVNTMLDLNYDIDDVKNEILSLTEKEYIETIKDDKDTS</sequence>
<protein>
    <submittedName>
        <fullName evidence="1">Uncharacterized protein</fullName>
    </submittedName>
</protein>
<evidence type="ECO:0000313" key="1">
    <source>
        <dbReference type="EMBL" id="SHJ55246.1"/>
    </source>
</evidence>
<keyword evidence="2" id="KW-1185">Reference proteome</keyword>
<dbReference type="RefSeq" id="WP_072905174.1">
    <property type="nucleotide sequence ID" value="NZ_FRAI01000005.1"/>
</dbReference>
<organism evidence="1 2">
    <name type="scientific">Anaerobranca californiensis DSM 14826</name>
    <dbReference type="NCBI Taxonomy" id="1120989"/>
    <lineage>
        <taxon>Bacteria</taxon>
        <taxon>Bacillati</taxon>
        <taxon>Bacillota</taxon>
        <taxon>Clostridia</taxon>
        <taxon>Eubacteriales</taxon>
        <taxon>Proteinivoracaceae</taxon>
        <taxon>Anaerobranca</taxon>
    </lineage>
</organism>
<evidence type="ECO:0000313" key="2">
    <source>
        <dbReference type="Proteomes" id="UP000243547"/>
    </source>
</evidence>
<reference evidence="2" key="1">
    <citation type="submission" date="2016-11" db="EMBL/GenBank/DDBJ databases">
        <authorList>
            <person name="Varghese N."/>
            <person name="Submissions S."/>
        </authorList>
    </citation>
    <scope>NUCLEOTIDE SEQUENCE [LARGE SCALE GENOMIC DNA]</scope>
    <source>
        <strain evidence="2">DSM 14826</strain>
    </source>
</reference>